<dbReference type="WBParaSite" id="L893_g29980.t1">
    <property type="protein sequence ID" value="L893_g29980.t1"/>
    <property type="gene ID" value="L893_g29980"/>
</dbReference>
<proteinExistence type="predicted"/>
<sequence length="105" mass="11653">MLSLSPPLEGSLHENLLEFKKGPFESSHVNKCGSVRTLHVFRKASGLPTREGFVSSLGAHFLTYVLVFPIAPTPFPTYVFSIVQSRQKASAPTPLFCALRKLYKM</sequence>
<evidence type="ECO:0000313" key="1">
    <source>
        <dbReference type="Proteomes" id="UP000095287"/>
    </source>
</evidence>
<accession>A0A1I7ZUP9</accession>
<name>A0A1I7ZUP9_9BILA</name>
<dbReference type="Proteomes" id="UP000095287">
    <property type="component" value="Unplaced"/>
</dbReference>
<keyword evidence="1" id="KW-1185">Reference proteome</keyword>
<protein>
    <submittedName>
        <fullName evidence="2">Ovule protein</fullName>
    </submittedName>
</protein>
<dbReference type="AlphaFoldDB" id="A0A1I7ZUP9"/>
<reference evidence="2" key="1">
    <citation type="submission" date="2016-11" db="UniProtKB">
        <authorList>
            <consortium name="WormBaseParasite"/>
        </authorList>
    </citation>
    <scope>IDENTIFICATION</scope>
</reference>
<evidence type="ECO:0000313" key="2">
    <source>
        <dbReference type="WBParaSite" id="L893_g29980.t1"/>
    </source>
</evidence>
<organism evidence="1 2">
    <name type="scientific">Steinernema glaseri</name>
    <dbReference type="NCBI Taxonomy" id="37863"/>
    <lineage>
        <taxon>Eukaryota</taxon>
        <taxon>Metazoa</taxon>
        <taxon>Ecdysozoa</taxon>
        <taxon>Nematoda</taxon>
        <taxon>Chromadorea</taxon>
        <taxon>Rhabditida</taxon>
        <taxon>Tylenchina</taxon>
        <taxon>Panagrolaimomorpha</taxon>
        <taxon>Strongyloidoidea</taxon>
        <taxon>Steinernematidae</taxon>
        <taxon>Steinernema</taxon>
    </lineage>
</organism>